<dbReference type="Gene3D" id="2.30.180.10">
    <property type="entry name" value="FAS1 domain"/>
    <property type="match status" value="1"/>
</dbReference>
<dbReference type="SMART" id="SM00554">
    <property type="entry name" value="FAS1"/>
    <property type="match status" value="2"/>
</dbReference>
<organism evidence="6 7">
    <name type="scientific">Thlaspi arvense</name>
    <name type="common">Field penny-cress</name>
    <dbReference type="NCBI Taxonomy" id="13288"/>
    <lineage>
        <taxon>Eukaryota</taxon>
        <taxon>Viridiplantae</taxon>
        <taxon>Streptophyta</taxon>
        <taxon>Embryophyta</taxon>
        <taxon>Tracheophyta</taxon>
        <taxon>Spermatophyta</taxon>
        <taxon>Magnoliopsida</taxon>
        <taxon>eudicotyledons</taxon>
        <taxon>Gunneridae</taxon>
        <taxon>Pentapetalae</taxon>
        <taxon>rosids</taxon>
        <taxon>malvids</taxon>
        <taxon>Brassicales</taxon>
        <taxon>Brassicaceae</taxon>
        <taxon>Thlaspideae</taxon>
        <taxon>Thlaspi</taxon>
    </lineage>
</organism>
<dbReference type="EMBL" id="OU466863">
    <property type="protein sequence ID" value="CAH2080134.1"/>
    <property type="molecule type" value="Genomic_DNA"/>
</dbReference>
<keyword evidence="7" id="KW-1185">Reference proteome</keyword>
<sequence length="380" mass="41330">MASKLLTTFFLLFCFLDLVSHSDASVISSAVEVLSDSGLFSMGLTLQLANKDLGLEEWQELTIFAPCDQAFKEFGQPSLLDIKYELSPARLPGETLRNLPRGAKIPTMRSNSSLIVTNSSRSGGTFSIDDVVVQDSPVFDDGYVVIYVAGGFFTAPISEPSLNSSSSSSIANPISSPATIDSIPIPSSATRTAPSPDFSESTKNLPNRSKPANCFNIFESASSLLFSRGFVIMATFLALQLEISGNDTKLTVFAPIDEAIPNSINKFSDYATIFRGHVIRQLLSWKDLQKLAWEGSILQTALKGYEIEFSWSGDILLLNGVPLIYPDLYANEWVSVHGVNQMIAPQALQPKLGDSISELNGGEEEGDDVHEEYSSEYGLH</sequence>
<feature type="signal peptide" evidence="4">
    <location>
        <begin position="1"/>
        <end position="24"/>
    </location>
</feature>
<protein>
    <recommendedName>
        <fullName evidence="5">FAS1 domain-containing protein</fullName>
    </recommendedName>
</protein>
<evidence type="ECO:0000256" key="3">
    <source>
        <dbReference type="SAM" id="MobiDB-lite"/>
    </source>
</evidence>
<dbReference type="PANTHER" id="PTHR33985:SF21">
    <property type="entry name" value="FASCICLIN-LIKE ARABINOGALACTAN PROTEIN 20-RELATED"/>
    <property type="match status" value="1"/>
</dbReference>
<keyword evidence="4" id="KW-0732">Signal</keyword>
<feature type="region of interest" description="Disordered" evidence="3">
    <location>
        <begin position="354"/>
        <end position="380"/>
    </location>
</feature>
<evidence type="ECO:0000256" key="4">
    <source>
        <dbReference type="SAM" id="SignalP"/>
    </source>
</evidence>
<feature type="region of interest" description="Disordered" evidence="3">
    <location>
        <begin position="181"/>
        <end position="206"/>
    </location>
</feature>
<name>A0AAU9T5E4_THLAR</name>
<accession>A0AAU9T5E4</accession>
<proteinExistence type="inferred from homology"/>
<dbReference type="InterPro" id="IPR036378">
    <property type="entry name" value="FAS1_dom_sf"/>
</dbReference>
<evidence type="ECO:0000313" key="7">
    <source>
        <dbReference type="Proteomes" id="UP000836841"/>
    </source>
</evidence>
<evidence type="ECO:0000256" key="2">
    <source>
        <dbReference type="ARBA" id="ARBA00022974"/>
    </source>
</evidence>
<dbReference type="AlphaFoldDB" id="A0AAU9T5E4"/>
<feature type="chain" id="PRO_5043549708" description="FAS1 domain-containing protein" evidence="4">
    <location>
        <begin position="25"/>
        <end position="380"/>
    </location>
</feature>
<feature type="compositionally biased region" description="Acidic residues" evidence="3">
    <location>
        <begin position="361"/>
        <end position="370"/>
    </location>
</feature>
<reference evidence="6 7" key="1">
    <citation type="submission" date="2022-03" db="EMBL/GenBank/DDBJ databases">
        <authorList>
            <person name="Nunn A."/>
            <person name="Chopra R."/>
            <person name="Nunn A."/>
            <person name="Contreras Garrido A."/>
        </authorList>
    </citation>
    <scope>NUCLEOTIDE SEQUENCE [LARGE SCALE GENOMIC DNA]</scope>
</reference>
<keyword evidence="2" id="KW-0654">Proteoglycan</keyword>
<dbReference type="InterPro" id="IPR052806">
    <property type="entry name" value="Fasciclin-like_AGP"/>
</dbReference>
<feature type="compositionally biased region" description="Polar residues" evidence="3">
    <location>
        <begin position="185"/>
        <end position="206"/>
    </location>
</feature>
<dbReference type="PROSITE" id="PS50213">
    <property type="entry name" value="FAS1"/>
    <property type="match status" value="1"/>
</dbReference>
<dbReference type="PANTHER" id="PTHR33985">
    <property type="entry name" value="OS02G0491300 PROTEIN-RELATED"/>
    <property type="match status" value="1"/>
</dbReference>
<evidence type="ECO:0000256" key="1">
    <source>
        <dbReference type="ARBA" id="ARBA00007843"/>
    </source>
</evidence>
<dbReference type="SUPFAM" id="SSF82153">
    <property type="entry name" value="FAS1 domain"/>
    <property type="match status" value="2"/>
</dbReference>
<evidence type="ECO:0000313" key="6">
    <source>
        <dbReference type="EMBL" id="CAH2080134.1"/>
    </source>
</evidence>
<gene>
    <name evidence="6" type="ORF">TAV2_LOCUS24004</name>
</gene>
<feature type="domain" description="FAS1" evidence="5">
    <location>
        <begin position="211"/>
        <end position="343"/>
    </location>
</feature>
<evidence type="ECO:0000259" key="5">
    <source>
        <dbReference type="PROSITE" id="PS50213"/>
    </source>
</evidence>
<dbReference type="Proteomes" id="UP000836841">
    <property type="component" value="Chromosome 7"/>
</dbReference>
<dbReference type="Pfam" id="PF02469">
    <property type="entry name" value="Fasciclin"/>
    <property type="match status" value="1"/>
</dbReference>
<keyword evidence="2" id="KW-0325">Glycoprotein</keyword>
<dbReference type="InterPro" id="IPR000782">
    <property type="entry name" value="FAS1_domain"/>
</dbReference>
<comment type="similarity">
    <text evidence="1">Belongs to the fasciclin-like AGP family.</text>
</comment>